<evidence type="ECO:0000313" key="10">
    <source>
        <dbReference type="EMBL" id="ETZ05222.1"/>
    </source>
</evidence>
<dbReference type="InterPro" id="IPR036416">
    <property type="entry name" value="Pept_tRNA_hydro_sf"/>
</dbReference>
<name>A0A061JI46_9PROT</name>
<evidence type="ECO:0000256" key="1">
    <source>
        <dbReference type="ARBA" id="ARBA00013260"/>
    </source>
</evidence>
<comment type="catalytic activity">
    <reaction evidence="7 8">
        <text>an N-acyl-L-alpha-aminoacyl-tRNA + H2O = an N-acyl-L-amino acid + a tRNA + H(+)</text>
        <dbReference type="Rhea" id="RHEA:54448"/>
        <dbReference type="Rhea" id="RHEA-COMP:10123"/>
        <dbReference type="Rhea" id="RHEA-COMP:13883"/>
        <dbReference type="ChEBI" id="CHEBI:15377"/>
        <dbReference type="ChEBI" id="CHEBI:15378"/>
        <dbReference type="ChEBI" id="CHEBI:59874"/>
        <dbReference type="ChEBI" id="CHEBI:78442"/>
        <dbReference type="ChEBI" id="CHEBI:138191"/>
        <dbReference type="EC" id="3.1.1.29"/>
    </reaction>
</comment>
<keyword evidence="11" id="KW-1185">Reference proteome</keyword>
<feature type="active site" description="Proton acceptor" evidence="7">
    <location>
        <position position="22"/>
    </location>
</feature>
<evidence type="ECO:0000256" key="2">
    <source>
        <dbReference type="ARBA" id="ARBA00022555"/>
    </source>
</evidence>
<dbReference type="GO" id="GO:0006515">
    <property type="term" value="P:protein quality control for misfolded or incompletely synthesized proteins"/>
    <property type="evidence" value="ECO:0007669"/>
    <property type="project" value="UniProtKB-UniRule"/>
</dbReference>
<dbReference type="CDD" id="cd00462">
    <property type="entry name" value="PTH"/>
    <property type="match status" value="1"/>
</dbReference>
<dbReference type="PROSITE" id="PS01196">
    <property type="entry name" value="PEPT_TRNA_HYDROL_2"/>
    <property type="match status" value="1"/>
</dbReference>
<comment type="similarity">
    <text evidence="5 7 9">Belongs to the PTH family.</text>
</comment>
<comment type="subcellular location">
    <subcellularLocation>
        <location evidence="7">Cytoplasm</location>
    </subcellularLocation>
</comment>
<dbReference type="SUPFAM" id="SSF53178">
    <property type="entry name" value="Peptidyl-tRNA hydrolase-like"/>
    <property type="match status" value="1"/>
</dbReference>
<dbReference type="GO" id="GO:0005737">
    <property type="term" value="C:cytoplasm"/>
    <property type="evidence" value="ECO:0007669"/>
    <property type="project" value="UniProtKB-SubCell"/>
</dbReference>
<comment type="function">
    <text evidence="7">Hydrolyzes ribosome-free peptidyl-tRNAs (with 1 or more amino acids incorporated), which drop off the ribosome during protein synthesis, or as a result of ribosome stalling.</text>
</comment>
<dbReference type="AlphaFoldDB" id="A0A061JI46"/>
<reference evidence="10 11" key="1">
    <citation type="journal article" date="2013" name="Genome Announc.">
        <title>Draft Genome Sequence of Holospora undulata Strain HU1, a Micronucleus-Specific Symbiont of the Ciliate Paramecium caudatum.</title>
        <authorList>
            <person name="Dohra H."/>
            <person name="Suzuki H."/>
            <person name="Suzuki T."/>
            <person name="Tanaka K."/>
            <person name="Fujishima M."/>
        </authorList>
    </citation>
    <scope>NUCLEOTIDE SEQUENCE [LARGE SCALE GENOMIC DNA]</scope>
    <source>
        <strain evidence="10 11">HU1</strain>
    </source>
</reference>
<proteinExistence type="inferred from homology"/>
<evidence type="ECO:0000313" key="11">
    <source>
        <dbReference type="Proteomes" id="UP000026922"/>
    </source>
</evidence>
<evidence type="ECO:0000256" key="7">
    <source>
        <dbReference type="HAMAP-Rule" id="MF_00083"/>
    </source>
</evidence>
<dbReference type="HAMAP" id="MF_00083">
    <property type="entry name" value="Pept_tRNA_hydro_bact"/>
    <property type="match status" value="1"/>
</dbReference>
<feature type="site" description="Discriminates between blocked and unblocked aminoacyl-tRNA" evidence="7">
    <location>
        <position position="12"/>
    </location>
</feature>
<dbReference type="GO" id="GO:0004045">
    <property type="term" value="F:peptidyl-tRNA hydrolase activity"/>
    <property type="evidence" value="ECO:0007669"/>
    <property type="project" value="UniProtKB-UniRule"/>
</dbReference>
<evidence type="ECO:0000256" key="3">
    <source>
        <dbReference type="ARBA" id="ARBA00022801"/>
    </source>
</evidence>
<accession>A0A061JI46</accession>
<dbReference type="EC" id="3.1.1.29" evidence="1 7"/>
<dbReference type="GO" id="GO:0000049">
    <property type="term" value="F:tRNA binding"/>
    <property type="evidence" value="ECO:0007669"/>
    <property type="project" value="UniProtKB-UniRule"/>
</dbReference>
<protein>
    <recommendedName>
        <fullName evidence="6 7">Peptidyl-tRNA hydrolase</fullName>
        <shortName evidence="7">Pth</shortName>
        <ecNumber evidence="1 7">3.1.1.29</ecNumber>
    </recommendedName>
</protein>
<keyword evidence="4 7" id="KW-0694">RNA-binding</keyword>
<dbReference type="Pfam" id="PF01195">
    <property type="entry name" value="Pept_tRNA_hydro"/>
    <property type="match status" value="1"/>
</dbReference>
<dbReference type="PANTHER" id="PTHR17224">
    <property type="entry name" value="PEPTIDYL-TRNA HYDROLASE"/>
    <property type="match status" value="1"/>
</dbReference>
<organism evidence="10 11">
    <name type="scientific">Holospora undulata HU1</name>
    <dbReference type="NCBI Taxonomy" id="1321371"/>
    <lineage>
        <taxon>Bacteria</taxon>
        <taxon>Pseudomonadati</taxon>
        <taxon>Pseudomonadota</taxon>
        <taxon>Alphaproteobacteria</taxon>
        <taxon>Holosporales</taxon>
        <taxon>Holosporaceae</taxon>
        <taxon>Holospora</taxon>
    </lineage>
</organism>
<feature type="site" description="Stabilizes the basic form of H active site to accept a proton" evidence="7">
    <location>
        <position position="99"/>
    </location>
</feature>
<dbReference type="InterPro" id="IPR001328">
    <property type="entry name" value="Pept_tRNA_hydro"/>
</dbReference>
<dbReference type="NCBIfam" id="TIGR00447">
    <property type="entry name" value="pth"/>
    <property type="match status" value="1"/>
</dbReference>
<dbReference type="RefSeq" id="WP_006294836.1">
    <property type="nucleotide sequence ID" value="NZ_ARPM03000092.1"/>
</dbReference>
<dbReference type="PROSITE" id="PS01195">
    <property type="entry name" value="PEPT_TRNA_HYDROL_1"/>
    <property type="match status" value="1"/>
</dbReference>
<feature type="binding site" evidence="7">
    <location>
        <position position="74"/>
    </location>
    <ligand>
        <name>tRNA</name>
        <dbReference type="ChEBI" id="CHEBI:17843"/>
    </ligand>
</feature>
<dbReference type="PANTHER" id="PTHR17224:SF1">
    <property type="entry name" value="PEPTIDYL-TRNA HYDROLASE"/>
    <property type="match status" value="1"/>
</dbReference>
<dbReference type="EMBL" id="ARPM03000092">
    <property type="protein sequence ID" value="ETZ05222.1"/>
    <property type="molecule type" value="Genomic_DNA"/>
</dbReference>
<dbReference type="Proteomes" id="UP000026922">
    <property type="component" value="Unassembled WGS sequence"/>
</dbReference>
<evidence type="ECO:0000256" key="6">
    <source>
        <dbReference type="ARBA" id="ARBA00050038"/>
    </source>
</evidence>
<keyword evidence="3 7" id="KW-0378">Hydrolase</keyword>
<evidence type="ECO:0000256" key="8">
    <source>
        <dbReference type="RuleBase" id="RU000673"/>
    </source>
</evidence>
<keyword evidence="7" id="KW-0963">Cytoplasm</keyword>
<dbReference type="InterPro" id="IPR018171">
    <property type="entry name" value="Pept_tRNA_hydro_CS"/>
</dbReference>
<feature type="binding site" evidence="7">
    <location>
        <position position="17"/>
    </location>
    <ligand>
        <name>tRNA</name>
        <dbReference type="ChEBI" id="CHEBI:17843"/>
    </ligand>
</feature>
<comment type="caution">
    <text evidence="10">The sequence shown here is derived from an EMBL/GenBank/DDBJ whole genome shotgun (WGS) entry which is preliminary data.</text>
</comment>
<evidence type="ECO:0000256" key="4">
    <source>
        <dbReference type="ARBA" id="ARBA00022884"/>
    </source>
</evidence>
<gene>
    <name evidence="7" type="primary">pth</name>
    <name evidence="10" type="ORF">K737_300344</name>
</gene>
<feature type="binding site" evidence="7">
    <location>
        <position position="120"/>
    </location>
    <ligand>
        <name>tRNA</name>
        <dbReference type="ChEBI" id="CHEBI:17843"/>
    </ligand>
</feature>
<dbReference type="GO" id="GO:0072344">
    <property type="term" value="P:rescue of stalled ribosome"/>
    <property type="evidence" value="ECO:0007669"/>
    <property type="project" value="UniProtKB-UniRule"/>
</dbReference>
<keyword evidence="2 7" id="KW-0820">tRNA-binding</keyword>
<sequence length="207" mass="23544">MLYDWLWVGLGNPGDEYQITRHNAGFLVLDSIKDFFQKELQESRSWEKKQNAFLSVFCFQGVCILLCKPLSYMNLSGTVVSLLLNMHNIPLRNLVVFHDELELGFGTLRWKIGGGHKGHNGIRNISERCGSDYNRFRVGIGRPSGSAEVSKFVLGAFTPKEKKTFENFIFPVVHQTIPWIIQSNNDKVCGILKETSLLKSSKLSEQF</sequence>
<evidence type="ECO:0000256" key="9">
    <source>
        <dbReference type="RuleBase" id="RU004320"/>
    </source>
</evidence>
<dbReference type="Gene3D" id="3.40.50.1470">
    <property type="entry name" value="Peptidyl-tRNA hydrolase"/>
    <property type="match status" value="1"/>
</dbReference>
<comment type="function">
    <text evidence="7">Catalyzes the release of premature peptidyl moieties from peptidyl-tRNA molecules trapped in stalled 50S ribosomal subunits, and thus maintains levels of free tRNAs and 50S ribosomes.</text>
</comment>
<comment type="subunit">
    <text evidence="7">Monomer.</text>
</comment>
<feature type="binding site" evidence="7">
    <location>
        <position position="72"/>
    </location>
    <ligand>
        <name>tRNA</name>
        <dbReference type="ChEBI" id="CHEBI:17843"/>
    </ligand>
</feature>
<evidence type="ECO:0000256" key="5">
    <source>
        <dbReference type="ARBA" id="ARBA00038063"/>
    </source>
</evidence>